<evidence type="ECO:0000313" key="4">
    <source>
        <dbReference type="Proteomes" id="UP000722459"/>
    </source>
</evidence>
<dbReference type="InterPro" id="IPR015797">
    <property type="entry name" value="NUDIX_hydrolase-like_dom_sf"/>
</dbReference>
<evidence type="ECO:0000256" key="1">
    <source>
        <dbReference type="ARBA" id="ARBA00022801"/>
    </source>
</evidence>
<evidence type="ECO:0000259" key="2">
    <source>
        <dbReference type="PROSITE" id="PS51462"/>
    </source>
</evidence>
<dbReference type="EMBL" id="JABJNZ010000059">
    <property type="protein sequence ID" value="MBT4870849.1"/>
    <property type="molecule type" value="Genomic_DNA"/>
</dbReference>
<keyword evidence="1" id="KW-0378">Hydrolase</keyword>
<dbReference type="PROSITE" id="PS51462">
    <property type="entry name" value="NUDIX"/>
    <property type="match status" value="1"/>
</dbReference>
<comment type="caution">
    <text evidence="3">The sequence shown here is derived from an EMBL/GenBank/DDBJ whole genome shotgun (WGS) entry which is preliminary data.</text>
</comment>
<dbReference type="GO" id="GO:0016787">
    <property type="term" value="F:hydrolase activity"/>
    <property type="evidence" value="ECO:0007669"/>
    <property type="project" value="UniProtKB-KW"/>
</dbReference>
<accession>A0A8T5GFX4</accession>
<dbReference type="InterPro" id="IPR000086">
    <property type="entry name" value="NUDIX_hydrolase_dom"/>
</dbReference>
<dbReference type="Gene3D" id="3.90.79.10">
    <property type="entry name" value="Nucleoside Triphosphate Pyrophosphohydrolase"/>
    <property type="match status" value="1"/>
</dbReference>
<dbReference type="PANTHER" id="PTHR43736:SF1">
    <property type="entry name" value="DIHYDRONEOPTERIN TRIPHOSPHATE DIPHOSPHATASE"/>
    <property type="match status" value="1"/>
</dbReference>
<feature type="domain" description="Nudix hydrolase" evidence="2">
    <location>
        <begin position="9"/>
        <end position="137"/>
    </location>
</feature>
<dbReference type="PRINTS" id="PR00502">
    <property type="entry name" value="NUDIXFAMILY"/>
</dbReference>
<dbReference type="InterPro" id="IPR020476">
    <property type="entry name" value="Nudix_hydrolase"/>
</dbReference>
<organism evidence="3 4">
    <name type="scientific">Candidatus Iainarchaeum sp</name>
    <dbReference type="NCBI Taxonomy" id="3101447"/>
    <lineage>
        <taxon>Archaea</taxon>
        <taxon>Candidatus Iainarchaeota</taxon>
        <taxon>Candidatus Iainarchaeia</taxon>
        <taxon>Candidatus Iainarchaeales</taxon>
        <taxon>Candidatus Iainarchaeaceae</taxon>
        <taxon>Candidatus Iainarchaeum</taxon>
    </lineage>
</organism>
<sequence>MVSRKGALDSISVVEAIIKDKSGKILLLKRSKNNHYYLGKWQLPGGKVEFGEDIQKAIKREIYEETGIKYFGIQLGKVFSLKSIFDGKKSNVFLMVFEGELKGKIILSNEHSQAKFVSMNSIKKASLCPLSKKALFG</sequence>
<evidence type="ECO:0000313" key="3">
    <source>
        <dbReference type="EMBL" id="MBT4870849.1"/>
    </source>
</evidence>
<dbReference type="SUPFAM" id="SSF55811">
    <property type="entry name" value="Nudix"/>
    <property type="match status" value="1"/>
</dbReference>
<dbReference type="PANTHER" id="PTHR43736">
    <property type="entry name" value="ADP-RIBOSE PYROPHOSPHATASE"/>
    <property type="match status" value="1"/>
</dbReference>
<reference evidence="3" key="1">
    <citation type="journal article" date="2021" name="ISME J.">
        <title>Mercury methylation by metabolically versatile and cosmopolitan marine bacteria.</title>
        <authorList>
            <person name="Lin H."/>
            <person name="Ascher D.B."/>
            <person name="Myung Y."/>
            <person name="Lamborg C.H."/>
            <person name="Hallam S.J."/>
            <person name="Gionfriddo C.M."/>
            <person name="Holt K.E."/>
            <person name="Moreau J.W."/>
        </authorList>
    </citation>
    <scope>NUCLEOTIDE SEQUENCE</scope>
    <source>
        <strain evidence="3">SI075_bin30</strain>
    </source>
</reference>
<gene>
    <name evidence="3" type="ORF">HON47_04705</name>
</gene>
<dbReference type="Pfam" id="PF00293">
    <property type="entry name" value="NUDIX"/>
    <property type="match status" value="1"/>
</dbReference>
<protein>
    <submittedName>
        <fullName evidence="3">NUDIX domain-containing protein</fullName>
    </submittedName>
</protein>
<dbReference type="PROSITE" id="PS00893">
    <property type="entry name" value="NUDIX_BOX"/>
    <property type="match status" value="1"/>
</dbReference>
<proteinExistence type="predicted"/>
<dbReference type="Proteomes" id="UP000722459">
    <property type="component" value="Unassembled WGS sequence"/>
</dbReference>
<name>A0A8T5GFX4_9ARCH</name>
<dbReference type="InterPro" id="IPR020084">
    <property type="entry name" value="NUDIX_hydrolase_CS"/>
</dbReference>
<dbReference type="AlphaFoldDB" id="A0A8T5GFX4"/>